<dbReference type="GO" id="GO:0005829">
    <property type="term" value="C:cytosol"/>
    <property type="evidence" value="ECO:0007669"/>
    <property type="project" value="TreeGrafter"/>
</dbReference>
<dbReference type="AlphaFoldDB" id="A0A3P1V8Y8"/>
<dbReference type="InterPro" id="IPR036397">
    <property type="entry name" value="RNaseH_sf"/>
</dbReference>
<dbReference type="Proteomes" id="UP000271272">
    <property type="component" value="Unassembled WGS sequence"/>
</dbReference>
<organism evidence="6 7">
    <name type="scientific">Actinomyces bowdenii</name>
    <dbReference type="NCBI Taxonomy" id="131109"/>
    <lineage>
        <taxon>Bacteria</taxon>
        <taxon>Bacillati</taxon>
        <taxon>Actinomycetota</taxon>
        <taxon>Actinomycetes</taxon>
        <taxon>Actinomycetales</taxon>
        <taxon>Actinomycetaceae</taxon>
        <taxon>Actinomyces</taxon>
    </lineage>
</organism>
<evidence type="ECO:0000256" key="2">
    <source>
        <dbReference type="ARBA" id="ARBA00022801"/>
    </source>
</evidence>
<name>A0A3P1V8Y8_9ACTO</name>
<evidence type="ECO:0000256" key="4">
    <source>
        <dbReference type="SAM" id="MobiDB-lite"/>
    </source>
</evidence>
<dbReference type="InterPro" id="IPR012337">
    <property type="entry name" value="RNaseH-like_sf"/>
</dbReference>
<proteinExistence type="predicted"/>
<keyword evidence="2" id="KW-0378">Hydrolase</keyword>
<dbReference type="GO" id="GO:0003676">
    <property type="term" value="F:nucleic acid binding"/>
    <property type="evidence" value="ECO:0007669"/>
    <property type="project" value="InterPro"/>
</dbReference>
<dbReference type="NCBIfam" id="NF005927">
    <property type="entry name" value="PRK07942.1"/>
    <property type="match status" value="1"/>
</dbReference>
<evidence type="ECO:0000256" key="1">
    <source>
        <dbReference type="ARBA" id="ARBA00022722"/>
    </source>
</evidence>
<evidence type="ECO:0000313" key="7">
    <source>
        <dbReference type="Proteomes" id="UP000271272"/>
    </source>
</evidence>
<accession>A0A3P1V8Y8</accession>
<dbReference type="PANTHER" id="PTHR30231:SF4">
    <property type="entry name" value="PROTEIN NEN2"/>
    <property type="match status" value="1"/>
</dbReference>
<dbReference type="GO" id="GO:0008408">
    <property type="term" value="F:3'-5' exonuclease activity"/>
    <property type="evidence" value="ECO:0007669"/>
    <property type="project" value="TreeGrafter"/>
</dbReference>
<dbReference type="Pfam" id="PF00929">
    <property type="entry name" value="RNase_T"/>
    <property type="match status" value="1"/>
</dbReference>
<feature type="domain" description="Exonuclease" evidence="5">
    <location>
        <begin position="28"/>
        <end position="214"/>
    </location>
</feature>
<evidence type="ECO:0000313" key="6">
    <source>
        <dbReference type="EMBL" id="RRD30682.1"/>
    </source>
</evidence>
<dbReference type="SMART" id="SM00479">
    <property type="entry name" value="EXOIII"/>
    <property type="match status" value="1"/>
</dbReference>
<dbReference type="InterPro" id="IPR013520">
    <property type="entry name" value="Ribonucl_H"/>
</dbReference>
<sequence length="260" mass="28420">MSHARPDAPRHPEPHRAVPTAAPWLEGPLLGFDTETTGVDPCRDRLVTAALVARGPRLPDGTRAQETRTWLADPGVEIPEAATAVHGVSTQRARAEGRPVGEVLAEVSDRLVAAMSAGTPVVAFNSSYDLTLLEAELSRHGLPTMRQRLRRELGPIADPLVIDRSVDRWRKGKRRLSDLCAVYGVEAGADLHTAEVDVAATLDVLEALVEAYPQVGRLAVEELVPWQARAHRQWARSFNEWLSRANPGREGARTSWPLPS</sequence>
<keyword evidence="7" id="KW-1185">Reference proteome</keyword>
<evidence type="ECO:0000256" key="3">
    <source>
        <dbReference type="ARBA" id="ARBA00022839"/>
    </source>
</evidence>
<comment type="caution">
    <text evidence="6">The sequence shown here is derived from an EMBL/GenBank/DDBJ whole genome shotgun (WGS) entry which is preliminary data.</text>
</comment>
<dbReference type="SUPFAM" id="SSF53098">
    <property type="entry name" value="Ribonuclease H-like"/>
    <property type="match status" value="1"/>
</dbReference>
<dbReference type="CDD" id="cd06127">
    <property type="entry name" value="DEDDh"/>
    <property type="match status" value="1"/>
</dbReference>
<dbReference type="OrthoDB" id="9791657at2"/>
<gene>
    <name evidence="6" type="ORF">EII10_00750</name>
</gene>
<dbReference type="EMBL" id="RQZC01000001">
    <property type="protein sequence ID" value="RRD30682.1"/>
    <property type="molecule type" value="Genomic_DNA"/>
</dbReference>
<dbReference type="RefSeq" id="WP_124932601.1">
    <property type="nucleotide sequence ID" value="NZ_RQZC01000001.1"/>
</dbReference>
<evidence type="ECO:0000259" key="5">
    <source>
        <dbReference type="SMART" id="SM00479"/>
    </source>
</evidence>
<keyword evidence="3" id="KW-0269">Exonuclease</keyword>
<dbReference type="Gene3D" id="3.30.420.10">
    <property type="entry name" value="Ribonuclease H-like superfamily/Ribonuclease H"/>
    <property type="match status" value="1"/>
</dbReference>
<reference evidence="6 7" key="1">
    <citation type="submission" date="2018-11" db="EMBL/GenBank/DDBJ databases">
        <title>Genomes From Bacteria Associated with the Canine Oral Cavity: a Test Case for Automated Genome-Based Taxonomic Assignment.</title>
        <authorList>
            <person name="Coil D.A."/>
            <person name="Jospin G."/>
            <person name="Darling A.E."/>
            <person name="Wallis C."/>
            <person name="Davis I.J."/>
            <person name="Harris S."/>
            <person name="Eisen J.A."/>
            <person name="Holcombe L.J."/>
            <person name="O'Flynn C."/>
        </authorList>
    </citation>
    <scope>NUCLEOTIDE SEQUENCE [LARGE SCALE GENOMIC DNA]</scope>
    <source>
        <strain evidence="6 7">OH5050</strain>
    </source>
</reference>
<feature type="region of interest" description="Disordered" evidence="4">
    <location>
        <begin position="1"/>
        <end position="20"/>
    </location>
</feature>
<keyword evidence="1" id="KW-0540">Nuclease</keyword>
<protein>
    <submittedName>
        <fullName evidence="6">DNA polymerase III subunit epsilon</fullName>
    </submittedName>
</protein>
<feature type="compositionally biased region" description="Basic and acidic residues" evidence="4">
    <location>
        <begin position="1"/>
        <end position="16"/>
    </location>
</feature>
<dbReference type="PANTHER" id="PTHR30231">
    <property type="entry name" value="DNA POLYMERASE III SUBUNIT EPSILON"/>
    <property type="match status" value="1"/>
</dbReference>